<gene>
    <name evidence="2" type="ORF">EJD97_024782</name>
</gene>
<keyword evidence="1" id="KW-0460">Magnesium</keyword>
<protein>
    <recommendedName>
        <fullName evidence="1">Protein phosphatase</fullName>
        <ecNumber evidence="1">3.1.3.16</ecNumber>
    </recommendedName>
</protein>
<dbReference type="AlphaFoldDB" id="A0A6N2CDT1"/>
<evidence type="ECO:0000256" key="1">
    <source>
        <dbReference type="RuleBase" id="RU366020"/>
    </source>
</evidence>
<keyword evidence="1" id="KW-0464">Manganese</keyword>
<dbReference type="EC" id="3.1.3.16" evidence="1"/>
<dbReference type="GO" id="GO:0004722">
    <property type="term" value="F:protein serine/threonine phosphatase activity"/>
    <property type="evidence" value="ECO:0007669"/>
    <property type="project" value="UniProtKB-EC"/>
</dbReference>
<name>A0A6N2CDT1_SOLCI</name>
<dbReference type="PANTHER" id="PTHR12320:SF65">
    <property type="entry name" value="PROTEIN PHOSPHATASE"/>
    <property type="match status" value="1"/>
</dbReference>
<evidence type="ECO:0000313" key="2">
    <source>
        <dbReference type="EMBL" id="TMX05315.1"/>
    </source>
</evidence>
<comment type="catalytic activity">
    <reaction evidence="1">
        <text>O-phospho-L-seryl-[protein] + H2O = L-seryl-[protein] + phosphate</text>
        <dbReference type="Rhea" id="RHEA:20629"/>
        <dbReference type="Rhea" id="RHEA-COMP:9863"/>
        <dbReference type="Rhea" id="RHEA-COMP:11604"/>
        <dbReference type="ChEBI" id="CHEBI:15377"/>
        <dbReference type="ChEBI" id="CHEBI:29999"/>
        <dbReference type="ChEBI" id="CHEBI:43474"/>
        <dbReference type="ChEBI" id="CHEBI:83421"/>
        <dbReference type="EC" id="3.1.3.16"/>
    </reaction>
</comment>
<comment type="cofactor">
    <cofactor evidence="1">
        <name>Mn(2+)</name>
        <dbReference type="ChEBI" id="CHEBI:29035"/>
    </cofactor>
</comment>
<comment type="similarity">
    <text evidence="1">Belongs to the PP2C family.</text>
</comment>
<dbReference type="PANTHER" id="PTHR12320">
    <property type="entry name" value="PROTEIN PHOSPHATASE 2C"/>
    <property type="match status" value="1"/>
</dbReference>
<dbReference type="EMBL" id="RXGB01000089">
    <property type="protein sequence ID" value="TMX05315.1"/>
    <property type="molecule type" value="Genomic_DNA"/>
</dbReference>
<comment type="catalytic activity">
    <reaction evidence="1">
        <text>O-phospho-L-threonyl-[protein] + H2O = L-threonyl-[protein] + phosphate</text>
        <dbReference type="Rhea" id="RHEA:47004"/>
        <dbReference type="Rhea" id="RHEA-COMP:11060"/>
        <dbReference type="Rhea" id="RHEA-COMP:11605"/>
        <dbReference type="ChEBI" id="CHEBI:15377"/>
        <dbReference type="ChEBI" id="CHEBI:30013"/>
        <dbReference type="ChEBI" id="CHEBI:43474"/>
        <dbReference type="ChEBI" id="CHEBI:61977"/>
        <dbReference type="EC" id="3.1.3.16"/>
    </reaction>
</comment>
<dbReference type="InterPro" id="IPR039123">
    <property type="entry name" value="PPTC7"/>
</dbReference>
<dbReference type="InterPro" id="IPR036457">
    <property type="entry name" value="PPM-type-like_dom_sf"/>
</dbReference>
<accession>A0A6N2CDT1</accession>
<keyword evidence="1" id="KW-0378">Hydrolase</keyword>
<keyword evidence="1" id="KW-0479">Metal-binding</keyword>
<comment type="cofactor">
    <cofactor evidence="1">
        <name>Mg(2+)</name>
        <dbReference type="ChEBI" id="CHEBI:18420"/>
    </cofactor>
</comment>
<keyword evidence="1" id="KW-0904">Protein phosphatase</keyword>
<reference evidence="2" key="1">
    <citation type="submission" date="2019-05" db="EMBL/GenBank/DDBJ databases">
        <title>The de novo reference genome and transcriptome assemblies of the wild tomato species Solanum chilense.</title>
        <authorList>
            <person name="Stam R."/>
            <person name="Nosenko T."/>
            <person name="Hoerger A.C."/>
            <person name="Stephan W."/>
            <person name="Seidel M.A."/>
            <person name="Kuhn J.M.M."/>
            <person name="Haberer G."/>
            <person name="Tellier A."/>
        </authorList>
    </citation>
    <scope>NUCLEOTIDE SEQUENCE</scope>
    <source>
        <tissue evidence="2">Mature leaves</tissue>
    </source>
</reference>
<comment type="caution">
    <text evidence="2">The sequence shown here is derived from an EMBL/GenBank/DDBJ whole genome shotgun (WGS) entry which is preliminary data.</text>
</comment>
<proteinExistence type="inferred from homology"/>
<sequence length="91" mass="10158">MRDVLQKVNLGDIGFVSIRDGVIVYKLEIQQKGLDYPFQIGNGVKFGDSTVAQEINVTVRTWAVIVIPTDGLFDNVHNKELEKLIRDGLAD</sequence>
<dbReference type="SUPFAM" id="SSF81606">
    <property type="entry name" value="PP2C-like"/>
    <property type="match status" value="1"/>
</dbReference>
<dbReference type="GO" id="GO:0046872">
    <property type="term" value="F:metal ion binding"/>
    <property type="evidence" value="ECO:0007669"/>
    <property type="project" value="UniProtKB-UniRule"/>
</dbReference>
<organism evidence="2">
    <name type="scientific">Solanum chilense</name>
    <name type="common">Tomato</name>
    <name type="synonym">Lycopersicon chilense</name>
    <dbReference type="NCBI Taxonomy" id="4083"/>
    <lineage>
        <taxon>Eukaryota</taxon>
        <taxon>Viridiplantae</taxon>
        <taxon>Streptophyta</taxon>
        <taxon>Embryophyta</taxon>
        <taxon>Tracheophyta</taxon>
        <taxon>Spermatophyta</taxon>
        <taxon>Magnoliopsida</taxon>
        <taxon>eudicotyledons</taxon>
        <taxon>Gunneridae</taxon>
        <taxon>Pentapetalae</taxon>
        <taxon>asterids</taxon>
        <taxon>lamiids</taxon>
        <taxon>Solanales</taxon>
        <taxon>Solanaceae</taxon>
        <taxon>Solanoideae</taxon>
        <taxon>Solaneae</taxon>
        <taxon>Solanum</taxon>
        <taxon>Solanum subgen. Lycopersicon</taxon>
    </lineage>
</organism>